<keyword evidence="3" id="KW-1185">Reference proteome</keyword>
<feature type="chain" id="PRO_5036474694" evidence="1">
    <location>
        <begin position="18"/>
        <end position="155"/>
    </location>
</feature>
<evidence type="ECO:0000313" key="2">
    <source>
        <dbReference type="EMBL" id="GFU02283.1"/>
    </source>
</evidence>
<dbReference type="Proteomes" id="UP000887013">
    <property type="component" value="Unassembled WGS sequence"/>
</dbReference>
<comment type="caution">
    <text evidence="2">The sequence shown here is derived from an EMBL/GenBank/DDBJ whole genome shotgun (WGS) entry which is preliminary data.</text>
</comment>
<feature type="signal peptide" evidence="1">
    <location>
        <begin position="1"/>
        <end position="17"/>
    </location>
</feature>
<dbReference type="AlphaFoldDB" id="A0A8X6UBS6"/>
<organism evidence="2 3">
    <name type="scientific">Nephila pilipes</name>
    <name type="common">Giant wood spider</name>
    <name type="synonym">Nephila maculata</name>
    <dbReference type="NCBI Taxonomy" id="299642"/>
    <lineage>
        <taxon>Eukaryota</taxon>
        <taxon>Metazoa</taxon>
        <taxon>Ecdysozoa</taxon>
        <taxon>Arthropoda</taxon>
        <taxon>Chelicerata</taxon>
        <taxon>Arachnida</taxon>
        <taxon>Araneae</taxon>
        <taxon>Araneomorphae</taxon>
        <taxon>Entelegynae</taxon>
        <taxon>Araneoidea</taxon>
        <taxon>Nephilidae</taxon>
        <taxon>Nephila</taxon>
    </lineage>
</organism>
<sequence>MFATVLIAIILVHGNEGRHLDDNCNDFHFMKCFELFPEEMKEEGVMNAAPTEEILDKNCPEILKMTKCIEDYYYVCPPAENLIFDYYTYDKDFYKELCNINSALRSQYLQHQKCYEDLESIHVRCRNSATDAYLDYERSGNDIEGSSDEITQSCL</sequence>
<reference evidence="2" key="1">
    <citation type="submission" date="2020-08" db="EMBL/GenBank/DDBJ databases">
        <title>Multicomponent nature underlies the extraordinary mechanical properties of spider dragline silk.</title>
        <authorList>
            <person name="Kono N."/>
            <person name="Nakamura H."/>
            <person name="Mori M."/>
            <person name="Yoshida Y."/>
            <person name="Ohtoshi R."/>
            <person name="Malay A.D."/>
            <person name="Moran D.A.P."/>
            <person name="Tomita M."/>
            <person name="Numata K."/>
            <person name="Arakawa K."/>
        </authorList>
    </citation>
    <scope>NUCLEOTIDE SEQUENCE</scope>
</reference>
<dbReference type="EMBL" id="BMAW01123217">
    <property type="protein sequence ID" value="GFU02283.1"/>
    <property type="molecule type" value="Genomic_DNA"/>
</dbReference>
<keyword evidence="1" id="KW-0732">Signal</keyword>
<proteinExistence type="predicted"/>
<name>A0A8X6UBS6_NEPPI</name>
<accession>A0A8X6UBS6</accession>
<protein>
    <submittedName>
        <fullName evidence="2">Uncharacterized protein</fullName>
    </submittedName>
</protein>
<evidence type="ECO:0000313" key="3">
    <source>
        <dbReference type="Proteomes" id="UP000887013"/>
    </source>
</evidence>
<gene>
    <name evidence="2" type="ORF">NPIL_294431</name>
</gene>
<evidence type="ECO:0000256" key="1">
    <source>
        <dbReference type="SAM" id="SignalP"/>
    </source>
</evidence>